<keyword evidence="2" id="KW-0503">Monooxygenase</keyword>
<dbReference type="PANTHER" id="PTHR13789:SF309">
    <property type="entry name" value="PUTATIVE (AFU_ORTHOLOGUE AFUA_6G14510)-RELATED"/>
    <property type="match status" value="1"/>
</dbReference>
<organism evidence="4 5">
    <name type="scientific">Geodermatophilus sabuli</name>
    <dbReference type="NCBI Taxonomy" id="1564158"/>
    <lineage>
        <taxon>Bacteria</taxon>
        <taxon>Bacillati</taxon>
        <taxon>Actinomycetota</taxon>
        <taxon>Actinomycetes</taxon>
        <taxon>Geodermatophilales</taxon>
        <taxon>Geodermatophilaceae</taxon>
        <taxon>Geodermatophilus</taxon>
    </lineage>
</organism>
<dbReference type="EMBL" id="JAAGWF010000023">
    <property type="protein sequence ID" value="NEK60036.1"/>
    <property type="molecule type" value="Genomic_DNA"/>
</dbReference>
<protein>
    <submittedName>
        <fullName evidence="4">NAD-binding protein</fullName>
    </submittedName>
</protein>
<accession>A0A7K3W592</accession>
<dbReference type="Pfam" id="PF01494">
    <property type="entry name" value="FAD_binding_3"/>
    <property type="match status" value="1"/>
</dbReference>
<sequence length="397" mass="41898">MRIAVIGAGIGGLAVAGGLQRAGADVTVLERAPELRQVGSGLSLFGNGFTALDALGLGDAVRALTASDSPLPQAGQRRPDGRWLARTPADAIERLGVVHRADLHRVLVRALRPGALRLGATVDAVTPDGRVHLDRALPDPLPEDRFDLVVAADGIHSRVRRSWPGDPGLHYSGYTAWRGVTTRPVDLRGAAGETWGRGLRFGIAPLADGRVYWFAVASMPAGSVVADEHGTVARLFGGWHAPIAELVAATPPEAVTRLDVHDLAGPVPTFRRGRCVLLGDAAHAMTPDLGQGANQALEDAATLTALLAGLAGAARPAERHLSAALDEYDRLRRPRTQRIARLARAVGAVGQTRGPLTGWLRDTAMRLAPDRAAARQLVDLQAWRPPVVRADATRSAS</sequence>
<feature type="domain" description="FAD-binding" evidence="3">
    <location>
        <begin position="3"/>
        <end position="341"/>
    </location>
</feature>
<reference evidence="4 5" key="1">
    <citation type="submission" date="2020-02" db="EMBL/GenBank/DDBJ databases">
        <title>Geodermatophilus sabuli CPCC 205279 I12A-02694.</title>
        <authorList>
            <person name="Jiang Z."/>
        </authorList>
    </citation>
    <scope>NUCLEOTIDE SEQUENCE [LARGE SCALE GENOMIC DNA]</scope>
    <source>
        <strain evidence="4 5">I12A-02694</strain>
    </source>
</reference>
<evidence type="ECO:0000313" key="4">
    <source>
        <dbReference type="EMBL" id="NEK60036.1"/>
    </source>
</evidence>
<evidence type="ECO:0000256" key="2">
    <source>
        <dbReference type="ARBA" id="ARBA00023033"/>
    </source>
</evidence>
<gene>
    <name evidence="4" type="ORF">GCU56_19455</name>
</gene>
<comment type="caution">
    <text evidence="4">The sequence shown here is derived from an EMBL/GenBank/DDBJ whole genome shotgun (WGS) entry which is preliminary data.</text>
</comment>
<dbReference type="PRINTS" id="PR00420">
    <property type="entry name" value="RNGMNOXGNASE"/>
</dbReference>
<dbReference type="AlphaFoldDB" id="A0A7K3W592"/>
<dbReference type="SUPFAM" id="SSF51905">
    <property type="entry name" value="FAD/NAD(P)-binding domain"/>
    <property type="match status" value="1"/>
</dbReference>
<keyword evidence="1" id="KW-0560">Oxidoreductase</keyword>
<dbReference type="InterPro" id="IPR050493">
    <property type="entry name" value="FAD-dep_Monooxygenase_BioMet"/>
</dbReference>
<evidence type="ECO:0000259" key="3">
    <source>
        <dbReference type="Pfam" id="PF01494"/>
    </source>
</evidence>
<proteinExistence type="predicted"/>
<dbReference type="GO" id="GO:0071949">
    <property type="term" value="F:FAD binding"/>
    <property type="evidence" value="ECO:0007669"/>
    <property type="project" value="InterPro"/>
</dbReference>
<dbReference type="Proteomes" id="UP000470246">
    <property type="component" value="Unassembled WGS sequence"/>
</dbReference>
<dbReference type="Gene3D" id="3.50.50.60">
    <property type="entry name" value="FAD/NAD(P)-binding domain"/>
    <property type="match status" value="1"/>
</dbReference>
<dbReference type="GO" id="GO:0004497">
    <property type="term" value="F:monooxygenase activity"/>
    <property type="evidence" value="ECO:0007669"/>
    <property type="project" value="UniProtKB-KW"/>
</dbReference>
<name>A0A7K3W592_9ACTN</name>
<keyword evidence="5" id="KW-1185">Reference proteome</keyword>
<dbReference type="InterPro" id="IPR036188">
    <property type="entry name" value="FAD/NAD-bd_sf"/>
</dbReference>
<dbReference type="InterPro" id="IPR002938">
    <property type="entry name" value="FAD-bd"/>
</dbReference>
<dbReference type="RefSeq" id="WP_163483409.1">
    <property type="nucleotide sequence ID" value="NZ_JAAGWF010000023.1"/>
</dbReference>
<evidence type="ECO:0000256" key="1">
    <source>
        <dbReference type="ARBA" id="ARBA00023002"/>
    </source>
</evidence>
<evidence type="ECO:0000313" key="5">
    <source>
        <dbReference type="Proteomes" id="UP000470246"/>
    </source>
</evidence>
<dbReference type="PANTHER" id="PTHR13789">
    <property type="entry name" value="MONOOXYGENASE"/>
    <property type="match status" value="1"/>
</dbReference>